<dbReference type="AlphaFoldDB" id="L9YAY6"/>
<evidence type="ECO:0000313" key="4">
    <source>
        <dbReference type="Proteomes" id="UP000011632"/>
    </source>
</evidence>
<proteinExistence type="predicted"/>
<dbReference type="GO" id="GO:0016301">
    <property type="term" value="F:kinase activity"/>
    <property type="evidence" value="ECO:0007669"/>
    <property type="project" value="UniProtKB-KW"/>
</dbReference>
<evidence type="ECO:0000256" key="1">
    <source>
        <dbReference type="SAM" id="MobiDB-lite"/>
    </source>
</evidence>
<dbReference type="PANTHER" id="PTHR34512">
    <property type="entry name" value="CELL SURFACE PROTEIN"/>
    <property type="match status" value="1"/>
</dbReference>
<dbReference type="SUPFAM" id="SSF50998">
    <property type="entry name" value="Quinoprotein alcohol dehydrogenase-like"/>
    <property type="match status" value="1"/>
</dbReference>
<organism evidence="3 4">
    <name type="scientific">Natrinema versiforme JCM 10478</name>
    <dbReference type="NCBI Taxonomy" id="1227496"/>
    <lineage>
        <taxon>Archaea</taxon>
        <taxon>Methanobacteriati</taxon>
        <taxon>Methanobacteriota</taxon>
        <taxon>Stenosarchaea group</taxon>
        <taxon>Halobacteria</taxon>
        <taxon>Halobacteriales</taxon>
        <taxon>Natrialbaceae</taxon>
        <taxon>Natrinema</taxon>
    </lineage>
</organism>
<keyword evidence="3" id="KW-0808">Transferase</keyword>
<feature type="compositionally biased region" description="Low complexity" evidence="1">
    <location>
        <begin position="38"/>
        <end position="48"/>
    </location>
</feature>
<dbReference type="SMART" id="SM00564">
    <property type="entry name" value="PQQ"/>
    <property type="match status" value="5"/>
</dbReference>
<accession>L9YAY6</accession>
<dbReference type="PROSITE" id="PS51257">
    <property type="entry name" value="PROKAR_LIPOPROTEIN"/>
    <property type="match status" value="1"/>
</dbReference>
<name>L9YAY6_9EURY</name>
<protein>
    <submittedName>
        <fullName evidence="3">Protein kinase</fullName>
    </submittedName>
</protein>
<dbReference type="Gene3D" id="2.130.10.10">
    <property type="entry name" value="YVTN repeat-like/Quinoprotein amine dehydrogenase"/>
    <property type="match status" value="2"/>
</dbReference>
<comment type="caution">
    <text evidence="3">The sequence shown here is derived from an EMBL/GenBank/DDBJ whole genome shotgun (WGS) entry which is preliminary data.</text>
</comment>
<feature type="domain" description="Pyrrolo-quinoline quinone repeat" evidence="2">
    <location>
        <begin position="54"/>
        <end position="103"/>
    </location>
</feature>
<feature type="region of interest" description="Disordered" evidence="1">
    <location>
        <begin position="17"/>
        <end position="55"/>
    </location>
</feature>
<evidence type="ECO:0000313" key="3">
    <source>
        <dbReference type="EMBL" id="ELY70058.1"/>
    </source>
</evidence>
<dbReference type="PATRIC" id="fig|1227496.3.peg.779"/>
<reference evidence="3 4" key="1">
    <citation type="journal article" date="2014" name="PLoS Genet.">
        <title>Phylogenetically driven sequencing of extremely halophilic archaea reveals strategies for static and dynamic osmo-response.</title>
        <authorList>
            <person name="Becker E.A."/>
            <person name="Seitzer P.M."/>
            <person name="Tritt A."/>
            <person name="Larsen D."/>
            <person name="Krusor M."/>
            <person name="Yao A.I."/>
            <person name="Wu D."/>
            <person name="Madern D."/>
            <person name="Eisen J.A."/>
            <person name="Darling A.E."/>
            <person name="Facciotti M.T."/>
        </authorList>
    </citation>
    <scope>NUCLEOTIDE SEQUENCE [LARGE SCALE GENOMIC DNA]</scope>
    <source>
        <strain evidence="3 4">JCM 10478</strain>
    </source>
</reference>
<feature type="domain" description="Pyrrolo-quinoline quinone repeat" evidence="2">
    <location>
        <begin position="205"/>
        <end position="312"/>
    </location>
</feature>
<dbReference type="InterPro" id="IPR018391">
    <property type="entry name" value="PQQ_b-propeller_rpt"/>
</dbReference>
<dbReference type="InterPro" id="IPR015943">
    <property type="entry name" value="WD40/YVTN_repeat-like_dom_sf"/>
</dbReference>
<sequence>MSRREAIATIGITAATGGCLRPELGEPNSPNASEATDDTVPPTRTDPPAVEDPWTFRGRAGMATPPTLAGELLFVGSVDNSLYALDAASGEQRWSFDVGSEPRLVRVAGDEVFVTTSREVYGLDVGSGEERFHADVGANLSRPVVTDDTIYAADDSTFYALDRSDGSEQWSFRGKGTLGYGAAERDGIIVTTDQGDVDRLPNDVSTVYGLDTESGEVLWETPVENDALISEVAFGDGVATVAGRYGLVAGFDAETGAVVWEHSVEKSGNHPQTPITARGRVYFTVGATTYALEQDTGAVVWEARGGGSDVRHRDGRIYVAPNGLIVLGYDADDGRTLFEQQLDPRMETRPPAISSAAIYYVDGGVQAVPRDNEVQAQ</sequence>
<dbReference type="EMBL" id="AOID01000013">
    <property type="protein sequence ID" value="ELY70058.1"/>
    <property type="molecule type" value="Genomic_DNA"/>
</dbReference>
<dbReference type="Proteomes" id="UP000011632">
    <property type="component" value="Unassembled WGS sequence"/>
</dbReference>
<dbReference type="STRING" id="1227496.C489_03886"/>
<dbReference type="InterPro" id="IPR011047">
    <property type="entry name" value="Quinoprotein_ADH-like_sf"/>
</dbReference>
<dbReference type="Pfam" id="PF13360">
    <property type="entry name" value="PQQ_2"/>
    <property type="match status" value="2"/>
</dbReference>
<dbReference type="PANTHER" id="PTHR34512:SF30">
    <property type="entry name" value="OUTER MEMBRANE PROTEIN ASSEMBLY FACTOR BAMB"/>
    <property type="match status" value="1"/>
</dbReference>
<keyword evidence="4" id="KW-1185">Reference proteome</keyword>
<keyword evidence="3" id="KW-0418">Kinase</keyword>
<gene>
    <name evidence="3" type="ORF">C489_03886</name>
</gene>
<evidence type="ECO:0000259" key="2">
    <source>
        <dbReference type="Pfam" id="PF13360"/>
    </source>
</evidence>
<dbReference type="InterPro" id="IPR002372">
    <property type="entry name" value="PQQ_rpt_dom"/>
</dbReference>